<organism evidence="2 3">
    <name type="scientific">Prorocentrum cordatum</name>
    <dbReference type="NCBI Taxonomy" id="2364126"/>
    <lineage>
        <taxon>Eukaryota</taxon>
        <taxon>Sar</taxon>
        <taxon>Alveolata</taxon>
        <taxon>Dinophyceae</taxon>
        <taxon>Prorocentrales</taxon>
        <taxon>Prorocentraceae</taxon>
        <taxon>Prorocentrum</taxon>
    </lineage>
</organism>
<gene>
    <name evidence="2" type="ORF">PCOR1329_LOCUS47923</name>
</gene>
<reference evidence="2" key="1">
    <citation type="submission" date="2023-10" db="EMBL/GenBank/DDBJ databases">
        <authorList>
            <person name="Chen Y."/>
            <person name="Shah S."/>
            <person name="Dougan E. K."/>
            <person name="Thang M."/>
            <person name="Chan C."/>
        </authorList>
    </citation>
    <scope>NUCLEOTIDE SEQUENCE [LARGE SCALE GENOMIC DNA]</scope>
</reference>
<accession>A0ABN9UEP7</accession>
<feature type="region of interest" description="Disordered" evidence="1">
    <location>
        <begin position="59"/>
        <end position="140"/>
    </location>
</feature>
<proteinExistence type="predicted"/>
<feature type="region of interest" description="Disordered" evidence="1">
    <location>
        <begin position="382"/>
        <end position="426"/>
    </location>
</feature>
<evidence type="ECO:0008006" key="4">
    <source>
        <dbReference type="Google" id="ProtNLM"/>
    </source>
</evidence>
<evidence type="ECO:0000313" key="2">
    <source>
        <dbReference type="EMBL" id="CAK0857995.1"/>
    </source>
</evidence>
<protein>
    <recommendedName>
        <fullName evidence="4">Calmodulin</fullName>
    </recommendedName>
</protein>
<dbReference type="EMBL" id="CAUYUJ010015775">
    <property type="protein sequence ID" value="CAK0857995.1"/>
    <property type="molecule type" value="Genomic_DNA"/>
</dbReference>
<feature type="region of interest" description="Disordered" evidence="1">
    <location>
        <begin position="305"/>
        <end position="359"/>
    </location>
</feature>
<feature type="compositionally biased region" description="Low complexity" evidence="1">
    <location>
        <begin position="344"/>
        <end position="353"/>
    </location>
</feature>
<feature type="compositionally biased region" description="Low complexity" evidence="1">
    <location>
        <begin position="305"/>
        <end position="324"/>
    </location>
</feature>
<feature type="compositionally biased region" description="Basic and acidic residues" evidence="1">
    <location>
        <begin position="387"/>
        <end position="397"/>
    </location>
</feature>
<comment type="caution">
    <text evidence="2">The sequence shown here is derived from an EMBL/GenBank/DDBJ whole genome shotgun (WGS) entry which is preliminary data.</text>
</comment>
<evidence type="ECO:0000313" key="3">
    <source>
        <dbReference type="Proteomes" id="UP001189429"/>
    </source>
</evidence>
<feature type="compositionally biased region" description="Basic residues" evidence="1">
    <location>
        <begin position="325"/>
        <end position="343"/>
    </location>
</feature>
<keyword evidence="3" id="KW-1185">Reference proteome</keyword>
<sequence>MFSANYFFHYCRSAGAGSRRRLSDAKVGKTTARNFFSHDFGGQGLLRCFWAPLAFGAAKRPRSRHMSTGPPRMERISSESPTRIGAPWSPRRSTPRQQRAHSEDTRRPPSPTASSVFSPRVPSQRGAFSPTTRSVVGRDGETPADAFRARLLERHASLTVAWREELDVRRDGWISFEQLCQFCRAVKFHGSISGLWQTLDPGGEGKVRLEDLDPEGAQLLGKFSCLLAACFGGLSGAASRGLGLAGGKRLRCAELCRVLADEGLAERPEACTLFRLLAGWGPGGRTLGAWELESGWRPCPTTCPARPARAAPRQGPWPSRAAPPLRRRPSPRSAGWRRGRARRPGVCGAAPAGGARGPVHRYPGAGGPLHRHSCAEGRQWRAAGAGERPRAACEARPGDPAAAGEARGALPRGADRVGGAPQARWV</sequence>
<dbReference type="Proteomes" id="UP001189429">
    <property type="component" value="Unassembled WGS sequence"/>
</dbReference>
<name>A0ABN9UEP7_9DINO</name>
<evidence type="ECO:0000256" key="1">
    <source>
        <dbReference type="SAM" id="MobiDB-lite"/>
    </source>
</evidence>